<gene>
    <name evidence="2" type="ORF">MKK02DRAFT_44039</name>
</gene>
<proteinExistence type="predicted"/>
<keyword evidence="3" id="KW-1185">Reference proteome</keyword>
<dbReference type="AlphaFoldDB" id="A0AA38LS36"/>
<organism evidence="2 3">
    <name type="scientific">Dioszegia hungarica</name>
    <dbReference type="NCBI Taxonomy" id="4972"/>
    <lineage>
        <taxon>Eukaryota</taxon>
        <taxon>Fungi</taxon>
        <taxon>Dikarya</taxon>
        <taxon>Basidiomycota</taxon>
        <taxon>Agaricomycotina</taxon>
        <taxon>Tremellomycetes</taxon>
        <taxon>Tremellales</taxon>
        <taxon>Bulleribasidiaceae</taxon>
        <taxon>Dioszegia</taxon>
    </lineage>
</organism>
<feature type="compositionally biased region" description="Low complexity" evidence="1">
    <location>
        <begin position="239"/>
        <end position="254"/>
    </location>
</feature>
<feature type="compositionally biased region" description="Polar residues" evidence="1">
    <location>
        <begin position="200"/>
        <end position="218"/>
    </location>
</feature>
<comment type="caution">
    <text evidence="2">The sequence shown here is derived from an EMBL/GenBank/DDBJ whole genome shotgun (WGS) entry which is preliminary data.</text>
</comment>
<feature type="compositionally biased region" description="Low complexity" evidence="1">
    <location>
        <begin position="189"/>
        <end position="199"/>
    </location>
</feature>
<feature type="region of interest" description="Disordered" evidence="1">
    <location>
        <begin position="171"/>
        <end position="261"/>
    </location>
</feature>
<dbReference type="GeneID" id="77731946"/>
<name>A0AA38LS36_9TREE</name>
<dbReference type="RefSeq" id="XP_052945129.1">
    <property type="nucleotide sequence ID" value="XM_053092741.1"/>
</dbReference>
<feature type="compositionally biased region" description="Polar residues" evidence="1">
    <location>
        <begin position="90"/>
        <end position="105"/>
    </location>
</feature>
<feature type="compositionally biased region" description="Polar residues" evidence="1">
    <location>
        <begin position="64"/>
        <end position="77"/>
    </location>
</feature>
<protein>
    <submittedName>
        <fullName evidence="2">Uncharacterized protein</fullName>
    </submittedName>
</protein>
<accession>A0AA38LS36</accession>
<evidence type="ECO:0000256" key="1">
    <source>
        <dbReference type="SAM" id="MobiDB-lite"/>
    </source>
</evidence>
<feature type="region of interest" description="Disordered" evidence="1">
    <location>
        <begin position="1"/>
        <end position="124"/>
    </location>
</feature>
<evidence type="ECO:0000313" key="2">
    <source>
        <dbReference type="EMBL" id="KAI9635352.1"/>
    </source>
</evidence>
<evidence type="ECO:0000313" key="3">
    <source>
        <dbReference type="Proteomes" id="UP001164286"/>
    </source>
</evidence>
<dbReference type="Proteomes" id="UP001164286">
    <property type="component" value="Unassembled WGS sequence"/>
</dbReference>
<dbReference type="EMBL" id="JAKWFO010000005">
    <property type="protein sequence ID" value="KAI9635352.1"/>
    <property type="molecule type" value="Genomic_DNA"/>
</dbReference>
<reference evidence="2" key="1">
    <citation type="journal article" date="2022" name="G3 (Bethesda)">
        <title>High quality genome of the basidiomycete yeast Dioszegia hungarica PDD-24b-2 isolated from cloud water.</title>
        <authorList>
            <person name="Jarrige D."/>
            <person name="Haridas S."/>
            <person name="Bleykasten-Grosshans C."/>
            <person name="Joly M."/>
            <person name="Nadalig T."/>
            <person name="Sancelme M."/>
            <person name="Vuilleumier S."/>
            <person name="Grigoriev I.V."/>
            <person name="Amato P."/>
            <person name="Bringel F."/>
        </authorList>
    </citation>
    <scope>NUCLEOTIDE SEQUENCE</scope>
    <source>
        <strain evidence="2">PDD-24b-2</strain>
    </source>
</reference>
<sequence length="636" mass="66934">MSAILAPARMKDEEQGVYSALPSSPSPSLPNLGSIVARASSPQQLKSTPELGSRPQPPPLVSRISAQSLRSNASSPVASIPEDGPYHATKLQTQARRSSVLSTPTSRPGGGGVAGSRGSKSRLDMSREGVEMNSLGKVGGGTGGTIFTAVTTGSSKEDLAMAKWRKWAVDQPPVASPHTQTTPIRSRKASSSSLSYAVSPTTIPSASHSPLPLSTATSPLHIPGFSSRHPSDAPSYVEASSTRSASASASASGSGRQGPRVFNSGEIYLTDSVRALQDVELAVDEDIMARTTAQSRQHSRLLSTHPRVSVVDNAFMDIVDRLVSRRIRPIVLELVHALGHYIYILWSMTYPERPCPWIMTASDNTQPPLLRGWRSYTITAVAEHRAAGAELATPSPITLAFWRAEVGYALRDVEEVVGVWKKRGRIFASSLEAGQYGQVEDGNVLGTEDAGAGGNMARLLNDLEEAIWGDSLPRSTDLVLVLPADFDPYAIPVGQGVLSPAGGGPSSLGDAFGPPTTIRSPISGSSHVAMDDVYAMPDLISPSPGHVLDTAGRQLGDEAGDTVGYDLLSTRGNRATTGAHTNQGVVQAWAWQARASVAAQGGLSGPSGEGGAELAQLTLEEVGRQRHAEWLASQRS</sequence>